<comment type="subcellular location">
    <subcellularLocation>
        <location evidence="1">Cytoplasm</location>
    </subcellularLocation>
</comment>
<keyword evidence="7" id="KW-1185">Reference proteome</keyword>
<dbReference type="SUPFAM" id="SSF53474">
    <property type="entry name" value="alpha/beta-Hydrolases"/>
    <property type="match status" value="1"/>
</dbReference>
<dbReference type="InterPro" id="IPR000801">
    <property type="entry name" value="Esterase-like"/>
</dbReference>
<comment type="caution">
    <text evidence="6">The sequence shown here is derived from an EMBL/GenBank/DDBJ whole genome shotgun (WGS) entry which is preliminary data.</text>
</comment>
<protein>
    <submittedName>
        <fullName evidence="6">DUF3327 domain-containing protein</fullName>
    </submittedName>
</protein>
<proteinExistence type="inferred from homology"/>
<evidence type="ECO:0000256" key="3">
    <source>
        <dbReference type="ARBA" id="ARBA00022801"/>
    </source>
</evidence>
<evidence type="ECO:0000313" key="6">
    <source>
        <dbReference type="EMBL" id="MBF7958196.1"/>
    </source>
</evidence>
<dbReference type="InterPro" id="IPR050583">
    <property type="entry name" value="Mycobacterial_A85_antigen"/>
</dbReference>
<feature type="domain" description="Enterochelin esterase N-terminal" evidence="5">
    <location>
        <begin position="156"/>
        <end position="252"/>
    </location>
</feature>
<dbReference type="InterPro" id="IPR014756">
    <property type="entry name" value="Ig_E-set"/>
</dbReference>
<keyword evidence="3" id="KW-0378">Hydrolase</keyword>
<evidence type="ECO:0000259" key="5">
    <source>
        <dbReference type="Pfam" id="PF11806"/>
    </source>
</evidence>
<name>A0ABS0DWE1_9GAMM</name>
<sequence>MATLLIGMSSQAGAFSAEDLHGVFDGQGNAFLTLHIVAGHYFTGEITGVQVLRMRDKNGQHWRTLLNDAPVDGPQMLRSTVPSGDIQHVTLQGPARQNWHLRYQQKPLNPLDKDQALIPLSPTLQAVTPANLADFWLRTSREGTPLIEPFDTHHKRVTFLWRGAKKNVFLMGSPEGDHDPLFHLAGTDIWFRSYVVPDDTLMQYQLAPDIPQVPEGGREQRLALLVTAQADPLNKQVALTDADDVFTRSSLLNLQHKTHCLLPPEGREPLKGSLRSVQFNSAILGNLREITLYQSPDATPDSTLLLVFDGKTYQKKYRLHEAFERLTARGDIAPLRIVFIDSLDGERRGRELPPNPAFSDFMAYELIPWLQQQGFTSVANHTVIAGSSYGGLASAWVAMRYPKIFGNVLSLSGSYWWAPEGEKPEWLIREYSARHTLPLRFYLQAGLFENKGEEGGILGNNIHLRDALREKGYEVVFRPYASGHDYAAWCEAMIDGVRHLQRGIN</sequence>
<reference evidence="6 7" key="1">
    <citation type="submission" date="2020-11" db="EMBL/GenBank/DDBJ databases">
        <title>Taxonomic investigation of Rahnella spp.</title>
        <authorList>
            <person name="Lee S.D."/>
        </authorList>
    </citation>
    <scope>NUCLEOTIDE SEQUENCE [LARGE SCALE GENOMIC DNA]</scope>
    <source>
        <strain evidence="6 7">SAP-10</strain>
    </source>
</reference>
<dbReference type="EMBL" id="JADOBH010000006">
    <property type="protein sequence ID" value="MBF7958196.1"/>
    <property type="molecule type" value="Genomic_DNA"/>
</dbReference>
<dbReference type="Gene3D" id="2.60.40.10">
    <property type="entry name" value="Immunoglobulins"/>
    <property type="match status" value="1"/>
</dbReference>
<dbReference type="PANTHER" id="PTHR48098">
    <property type="entry name" value="ENTEROCHELIN ESTERASE-RELATED"/>
    <property type="match status" value="1"/>
</dbReference>
<dbReference type="PANTHER" id="PTHR48098:SF3">
    <property type="entry name" value="IRON(III) ENTEROBACTIN ESTERASE"/>
    <property type="match status" value="1"/>
</dbReference>
<dbReference type="InterPro" id="IPR013783">
    <property type="entry name" value="Ig-like_fold"/>
</dbReference>
<evidence type="ECO:0000256" key="2">
    <source>
        <dbReference type="ARBA" id="ARBA00022490"/>
    </source>
</evidence>
<dbReference type="Pfam" id="PF00756">
    <property type="entry name" value="Esterase"/>
    <property type="match status" value="1"/>
</dbReference>
<organism evidence="6 7">
    <name type="scientific">Rahnella victoriana</name>
    <dbReference type="NCBI Taxonomy" id="1510570"/>
    <lineage>
        <taxon>Bacteria</taxon>
        <taxon>Pseudomonadati</taxon>
        <taxon>Pseudomonadota</taxon>
        <taxon>Gammaproteobacteria</taxon>
        <taxon>Enterobacterales</taxon>
        <taxon>Yersiniaceae</taxon>
        <taxon>Rahnella</taxon>
    </lineage>
</organism>
<accession>A0ABS0DWE1</accession>
<dbReference type="Gene3D" id="3.40.50.1820">
    <property type="entry name" value="alpha/beta hydrolase"/>
    <property type="match status" value="1"/>
</dbReference>
<dbReference type="SUPFAM" id="SSF81296">
    <property type="entry name" value="E set domains"/>
    <property type="match status" value="1"/>
</dbReference>
<evidence type="ECO:0000256" key="4">
    <source>
        <dbReference type="ARBA" id="ARBA00024201"/>
    </source>
</evidence>
<dbReference type="RefSeq" id="WP_165497953.1">
    <property type="nucleotide sequence ID" value="NZ_CBCSED010000011.1"/>
</dbReference>
<evidence type="ECO:0000313" key="7">
    <source>
        <dbReference type="Proteomes" id="UP000600307"/>
    </source>
</evidence>
<dbReference type="InterPro" id="IPR021764">
    <property type="entry name" value="Enterochelin_esterase_N"/>
</dbReference>
<dbReference type="InterPro" id="IPR029058">
    <property type="entry name" value="AB_hydrolase_fold"/>
</dbReference>
<gene>
    <name evidence="6" type="ORF">IV431_21815</name>
</gene>
<dbReference type="Proteomes" id="UP000600307">
    <property type="component" value="Unassembled WGS sequence"/>
</dbReference>
<dbReference type="Pfam" id="PF11806">
    <property type="entry name" value="Enterochelin_N"/>
    <property type="match status" value="1"/>
</dbReference>
<comment type="similarity">
    <text evidence="4">Belongs to the Fes family.</text>
</comment>
<evidence type="ECO:0000256" key="1">
    <source>
        <dbReference type="ARBA" id="ARBA00004496"/>
    </source>
</evidence>
<keyword evidence="2" id="KW-0963">Cytoplasm</keyword>